<dbReference type="GO" id="GO:0051539">
    <property type="term" value="F:4 iron, 4 sulfur cluster binding"/>
    <property type="evidence" value="ECO:0007669"/>
    <property type="project" value="UniProtKB-KW"/>
</dbReference>
<dbReference type="CDD" id="cd02440">
    <property type="entry name" value="AdoMet_MTases"/>
    <property type="match status" value="1"/>
</dbReference>
<comment type="similarity">
    <text evidence="11">Belongs to the class I-like SAM-binding methyltransferase superfamily. RNA M5U methyltransferase family. RlmD subfamily.</text>
</comment>
<dbReference type="NCBIfam" id="TIGR00479">
    <property type="entry name" value="rumA"/>
    <property type="match status" value="1"/>
</dbReference>
<dbReference type="AlphaFoldDB" id="A0A3A6QDC7"/>
<feature type="binding site" evidence="11 12">
    <location>
        <position position="272"/>
    </location>
    <ligand>
        <name>S-adenosyl-L-methionine</name>
        <dbReference type="ChEBI" id="CHEBI:59789"/>
    </ligand>
</feature>
<dbReference type="PANTHER" id="PTHR11061">
    <property type="entry name" value="RNA M5U METHYLTRANSFERASE"/>
    <property type="match status" value="1"/>
</dbReference>
<dbReference type="PROSITE" id="PS50926">
    <property type="entry name" value="TRAM"/>
    <property type="match status" value="1"/>
</dbReference>
<evidence type="ECO:0000256" key="10">
    <source>
        <dbReference type="ARBA" id="ARBA00059995"/>
    </source>
</evidence>
<keyword evidence="1 11" id="KW-0004">4Fe-4S</keyword>
<dbReference type="InterPro" id="IPR010280">
    <property type="entry name" value="U5_MeTrfase_fam"/>
</dbReference>
<proteinExistence type="inferred from homology"/>
<accession>A0A3A6QDC7</accession>
<evidence type="ECO:0000256" key="11">
    <source>
        <dbReference type="HAMAP-Rule" id="MF_01010"/>
    </source>
</evidence>
<dbReference type="OrthoDB" id="9804590at2"/>
<dbReference type="GO" id="GO:0070475">
    <property type="term" value="P:rRNA base methylation"/>
    <property type="evidence" value="ECO:0007669"/>
    <property type="project" value="TreeGrafter"/>
</dbReference>
<dbReference type="Gene3D" id="2.40.50.1070">
    <property type="match status" value="1"/>
</dbReference>
<dbReference type="Gene3D" id="3.40.50.150">
    <property type="entry name" value="Vaccinia Virus protein VP39"/>
    <property type="match status" value="1"/>
</dbReference>
<feature type="binding site" evidence="11">
    <location>
        <position position="82"/>
    </location>
    <ligand>
        <name>[4Fe-4S] cluster</name>
        <dbReference type="ChEBI" id="CHEBI:49883"/>
    </ligand>
</feature>
<dbReference type="PROSITE" id="PS51687">
    <property type="entry name" value="SAM_MT_RNA_M5U"/>
    <property type="match status" value="1"/>
</dbReference>
<dbReference type="SUPFAM" id="SSF53335">
    <property type="entry name" value="S-adenosyl-L-methionine-dependent methyltransferases"/>
    <property type="match status" value="1"/>
</dbReference>
<feature type="domain" description="TRAM" evidence="14">
    <location>
        <begin position="10"/>
        <end position="69"/>
    </location>
</feature>
<comment type="catalytic activity">
    <reaction evidence="9 11">
        <text>uridine(1939) in 23S rRNA + S-adenosyl-L-methionine = 5-methyluridine(1939) in 23S rRNA + S-adenosyl-L-homocysteine + H(+)</text>
        <dbReference type="Rhea" id="RHEA:42908"/>
        <dbReference type="Rhea" id="RHEA-COMP:10278"/>
        <dbReference type="Rhea" id="RHEA-COMP:10279"/>
        <dbReference type="ChEBI" id="CHEBI:15378"/>
        <dbReference type="ChEBI" id="CHEBI:57856"/>
        <dbReference type="ChEBI" id="CHEBI:59789"/>
        <dbReference type="ChEBI" id="CHEBI:65315"/>
        <dbReference type="ChEBI" id="CHEBI:74447"/>
        <dbReference type="EC" id="2.1.1.190"/>
    </reaction>
</comment>
<dbReference type="InterPro" id="IPR001566">
    <property type="entry name" value="23S_rRNA_MeTrfase_RlmD"/>
</dbReference>
<feature type="active site" description="Nucleophile" evidence="11 12">
    <location>
        <position position="396"/>
    </location>
</feature>
<feature type="binding site" evidence="11">
    <location>
        <position position="91"/>
    </location>
    <ligand>
        <name>[4Fe-4S] cluster</name>
        <dbReference type="ChEBI" id="CHEBI:49883"/>
    </ligand>
</feature>
<dbReference type="Proteomes" id="UP000273252">
    <property type="component" value="Unassembled WGS sequence"/>
</dbReference>
<keyword evidence="16" id="KW-1185">Reference proteome</keyword>
<dbReference type="Pfam" id="PF05958">
    <property type="entry name" value="tRNA_U5-meth_tr"/>
    <property type="match status" value="1"/>
</dbReference>
<keyword evidence="2 11" id="KW-0698">rRNA processing</keyword>
<keyword evidence="3 11" id="KW-0489">Methyltransferase</keyword>
<keyword evidence="8 11" id="KW-0411">Iron-sulfur</keyword>
<feature type="active site" evidence="13">
    <location>
        <position position="396"/>
    </location>
</feature>
<dbReference type="GO" id="GO:0003723">
    <property type="term" value="F:RNA binding"/>
    <property type="evidence" value="ECO:0007669"/>
    <property type="project" value="InterPro"/>
</dbReference>
<feature type="binding site" evidence="11 12">
    <location>
        <position position="301"/>
    </location>
    <ligand>
        <name>S-adenosyl-L-methionine</name>
        <dbReference type="ChEBI" id="CHEBI:59789"/>
    </ligand>
</feature>
<evidence type="ECO:0000256" key="4">
    <source>
        <dbReference type="ARBA" id="ARBA00022679"/>
    </source>
</evidence>
<evidence type="ECO:0000256" key="13">
    <source>
        <dbReference type="PROSITE-ProRule" id="PRU10015"/>
    </source>
</evidence>
<dbReference type="PROSITE" id="PS01231">
    <property type="entry name" value="TRMA_2"/>
    <property type="match status" value="1"/>
</dbReference>
<feature type="binding site" evidence="11 12">
    <location>
        <position position="322"/>
    </location>
    <ligand>
        <name>S-adenosyl-L-methionine</name>
        <dbReference type="ChEBI" id="CHEBI:59789"/>
    </ligand>
</feature>
<dbReference type="EMBL" id="QVMU01000011">
    <property type="protein sequence ID" value="RJX70494.1"/>
    <property type="molecule type" value="Genomic_DNA"/>
</dbReference>
<comment type="function">
    <text evidence="10 11">Catalyzes the formation of 5-methyl-uridine at position 1939 (m5U1939) in 23S rRNA.</text>
</comment>
<dbReference type="InterPro" id="IPR029063">
    <property type="entry name" value="SAM-dependent_MTases_sf"/>
</dbReference>
<dbReference type="HAMAP" id="MF_01010">
    <property type="entry name" value="23SrRNA_methyltr_RlmD"/>
    <property type="match status" value="1"/>
</dbReference>
<evidence type="ECO:0000259" key="14">
    <source>
        <dbReference type="PROSITE" id="PS50926"/>
    </source>
</evidence>
<dbReference type="Gene3D" id="2.40.50.140">
    <property type="entry name" value="Nucleic acid-binding proteins"/>
    <property type="match status" value="1"/>
</dbReference>
<dbReference type="GO" id="GO:0070041">
    <property type="term" value="F:rRNA (uridine-C5-)-methyltransferase activity"/>
    <property type="evidence" value="ECO:0007669"/>
    <property type="project" value="UniProtKB-UniRule"/>
</dbReference>
<organism evidence="15 16">
    <name type="scientific">Vibrio sinensis</name>
    <dbReference type="NCBI Taxonomy" id="2302434"/>
    <lineage>
        <taxon>Bacteria</taxon>
        <taxon>Pseudomonadati</taxon>
        <taxon>Pseudomonadota</taxon>
        <taxon>Gammaproteobacteria</taxon>
        <taxon>Vibrionales</taxon>
        <taxon>Vibrionaceae</taxon>
        <taxon>Vibrio</taxon>
    </lineage>
</organism>
<feature type="binding site" evidence="11">
    <location>
        <position position="349"/>
    </location>
    <ligand>
        <name>S-adenosyl-L-methionine</name>
        <dbReference type="ChEBI" id="CHEBI:59789"/>
    </ligand>
</feature>
<dbReference type="InterPro" id="IPR002792">
    <property type="entry name" value="TRAM_dom"/>
</dbReference>
<name>A0A3A6QDC7_9VIBR</name>
<dbReference type="PANTHER" id="PTHR11061:SF49">
    <property type="entry name" value="23S RRNA (URACIL(1939)-C(5))-METHYLTRANSFERASE RLMD"/>
    <property type="match status" value="1"/>
</dbReference>
<dbReference type="InterPro" id="IPR030390">
    <property type="entry name" value="MeTrfase_TrmA_AS"/>
</dbReference>
<dbReference type="Pfam" id="PF01938">
    <property type="entry name" value="TRAM"/>
    <property type="match status" value="1"/>
</dbReference>
<dbReference type="NCBIfam" id="NF009639">
    <property type="entry name" value="PRK13168.1"/>
    <property type="match status" value="1"/>
</dbReference>
<dbReference type="FunFam" id="3.40.50.150:FF:000009">
    <property type="entry name" value="23S rRNA (Uracil(1939)-C(5))-methyltransferase RlmD"/>
    <property type="match status" value="1"/>
</dbReference>
<evidence type="ECO:0000256" key="1">
    <source>
        <dbReference type="ARBA" id="ARBA00022485"/>
    </source>
</evidence>
<feature type="binding site" evidence="11 12">
    <location>
        <position position="370"/>
    </location>
    <ligand>
        <name>S-adenosyl-L-methionine</name>
        <dbReference type="ChEBI" id="CHEBI:59789"/>
    </ligand>
</feature>
<feature type="binding site" evidence="11">
    <location>
        <position position="88"/>
    </location>
    <ligand>
        <name>[4Fe-4S] cluster</name>
        <dbReference type="ChEBI" id="CHEBI:49883"/>
    </ligand>
</feature>
<dbReference type="InterPro" id="IPR012340">
    <property type="entry name" value="NA-bd_OB-fold"/>
</dbReference>
<keyword evidence="4 11" id="KW-0808">Transferase</keyword>
<dbReference type="FunFam" id="2.40.50.140:FF:000097">
    <property type="entry name" value="23S rRNA (uracil(1939)-C(5))-methyltransferase RlmD"/>
    <property type="match status" value="1"/>
</dbReference>
<reference evidence="15 16" key="1">
    <citation type="submission" date="2018-08" db="EMBL/GenBank/DDBJ databases">
        <title>Vibrio isolated from the Eastern China Marginal Seas.</title>
        <authorList>
            <person name="Li Y."/>
        </authorList>
    </citation>
    <scope>NUCLEOTIDE SEQUENCE [LARGE SCALE GENOMIC DNA]</scope>
    <source>
        <strain evidence="15 16">BEI233</strain>
    </source>
</reference>
<comment type="caution">
    <text evidence="15">The sequence shown here is derived from an EMBL/GenBank/DDBJ whole genome shotgun (WGS) entry which is preliminary data.</text>
</comment>
<evidence type="ECO:0000256" key="8">
    <source>
        <dbReference type="ARBA" id="ARBA00023014"/>
    </source>
</evidence>
<feature type="binding site" evidence="11">
    <location>
        <position position="306"/>
    </location>
    <ligand>
        <name>S-adenosyl-L-methionine</name>
        <dbReference type="ChEBI" id="CHEBI:59789"/>
    </ligand>
</feature>
<dbReference type="RefSeq" id="WP_120031983.1">
    <property type="nucleotide sequence ID" value="NZ_QVMU01000011.1"/>
</dbReference>
<evidence type="ECO:0000256" key="9">
    <source>
        <dbReference type="ARBA" id="ARBA00052756"/>
    </source>
</evidence>
<evidence type="ECO:0000256" key="12">
    <source>
        <dbReference type="PROSITE-ProRule" id="PRU01024"/>
    </source>
</evidence>
<feature type="binding site" evidence="11">
    <location>
        <position position="169"/>
    </location>
    <ligand>
        <name>[4Fe-4S] cluster</name>
        <dbReference type="ChEBI" id="CHEBI:49883"/>
    </ligand>
</feature>
<dbReference type="EC" id="2.1.1.190" evidence="11"/>
<evidence type="ECO:0000313" key="16">
    <source>
        <dbReference type="Proteomes" id="UP000273252"/>
    </source>
</evidence>
<evidence type="ECO:0000256" key="2">
    <source>
        <dbReference type="ARBA" id="ARBA00022552"/>
    </source>
</evidence>
<keyword evidence="7 11" id="KW-0408">Iron</keyword>
<keyword evidence="5 11" id="KW-0949">S-adenosyl-L-methionine</keyword>
<dbReference type="InterPro" id="IPR030391">
    <property type="entry name" value="MeTrfase_TrmA_CS"/>
</dbReference>
<protein>
    <recommendedName>
        <fullName evidence="11">23S rRNA (uracil(1939)-C(5))-methyltransferase RlmD</fullName>
        <ecNumber evidence="11">2.1.1.190</ecNumber>
    </recommendedName>
    <alternativeName>
        <fullName evidence="11">23S rRNA(m5U1939)-methyltransferase</fullName>
    </alternativeName>
</protein>
<dbReference type="SUPFAM" id="SSF50249">
    <property type="entry name" value="Nucleic acid-binding proteins"/>
    <property type="match status" value="1"/>
</dbReference>
<evidence type="ECO:0000313" key="15">
    <source>
        <dbReference type="EMBL" id="RJX70494.1"/>
    </source>
</evidence>
<keyword evidence="6 11" id="KW-0479">Metal-binding</keyword>
<evidence type="ECO:0000256" key="6">
    <source>
        <dbReference type="ARBA" id="ARBA00022723"/>
    </source>
</evidence>
<evidence type="ECO:0000256" key="3">
    <source>
        <dbReference type="ARBA" id="ARBA00022603"/>
    </source>
</evidence>
<gene>
    <name evidence="11 15" type="primary">rlmD</name>
    <name evidence="15" type="ORF">DZ860_13105</name>
</gene>
<evidence type="ECO:0000256" key="5">
    <source>
        <dbReference type="ARBA" id="ARBA00022691"/>
    </source>
</evidence>
<dbReference type="GO" id="GO:0005506">
    <property type="term" value="F:iron ion binding"/>
    <property type="evidence" value="ECO:0007669"/>
    <property type="project" value="UniProtKB-UniRule"/>
</dbReference>
<evidence type="ECO:0000256" key="7">
    <source>
        <dbReference type="ARBA" id="ARBA00023004"/>
    </source>
</evidence>
<sequence>MARFFQPKKKTQLNSKHQSVVIEKLDHHGAGIAYQNNKPVFVEGALPGEQVLIQLTESKSKFSRANLIKIQKPSAERIEPFCRYYDECGGCNMQHLGITQQQSNKQQTLSQLMKKFAGQTLELDAPIIGDEQAYRRRARISLMFDRKSRQLQFGFRKKQSKQIVTVNHCPVLVTELDNMLPELHQLLQSFAHPEALGHVELVKGDNTNVIVLRHLQPLAENEKSELMAFAERHNASLYLMPSNEQLDRVSGDAAYYLESGVTIPFEPNNFIQVNQEVNKKMVAQAIDWLALDTQDRVLDLFCGLGNFSLPIAQQVNSVVGVEGIQSMVDKAAENAKLNHLDNAIFYQANLEETLAQQPWAKEQFSKVLLDPARAGASGVVEQLSSLGATRVVYVSCNPATLARDSQSLLNQGYQLEKLGMLDMFPHTGHLESMALFVKTSKKS</sequence>
<dbReference type="PROSITE" id="PS01230">
    <property type="entry name" value="TRMA_1"/>
    <property type="match status" value="1"/>
</dbReference>